<dbReference type="InterPro" id="IPR012336">
    <property type="entry name" value="Thioredoxin-like_fold"/>
</dbReference>
<keyword evidence="1" id="KW-0732">Signal</keyword>
<evidence type="ECO:0000313" key="3">
    <source>
        <dbReference type="EMBL" id="MBT2185972.1"/>
    </source>
</evidence>
<feature type="domain" description="Thioredoxin-like fold" evidence="2">
    <location>
        <begin position="58"/>
        <end position="245"/>
    </location>
</feature>
<evidence type="ECO:0000256" key="1">
    <source>
        <dbReference type="SAM" id="SignalP"/>
    </source>
</evidence>
<dbReference type="PROSITE" id="PS51257">
    <property type="entry name" value="PROKAR_LIPOPROTEIN"/>
    <property type="match status" value="1"/>
</dbReference>
<feature type="chain" id="PRO_5040834318" evidence="1">
    <location>
        <begin position="18"/>
        <end position="249"/>
    </location>
</feature>
<reference evidence="3" key="1">
    <citation type="submission" date="2021-05" db="EMBL/GenBank/DDBJ databases">
        <title>Genome of Sphingobium sp. strain.</title>
        <authorList>
            <person name="Fan R."/>
        </authorList>
    </citation>
    <scope>NUCLEOTIDE SEQUENCE</scope>
    <source>
        <strain evidence="3">H33</strain>
    </source>
</reference>
<accession>A0A9X1D9Q6</accession>
<sequence length="249" mass="26736">MNRLAFAPLALALATLAACGTSGSGNSSSAAPAGGKVVGKAAPAGTTWAQTIVETPEGGYRMGNPDAPIKLIEFGSYTCPHCRDFTEESHEVMERDYVNSGKVSFEYRNFIRDPLDLTVALIARCGGKDAFFPLSLQFFMNQEDMIKKIQSYGEASYTAAMQAPADARFGKLAELAGLMDFAKQRGIPDDKLRACLADSKNAETIAANVEKYTNQYQIEGTPTIVMNGTKLDNVAAWSALQERLKAAGL</sequence>
<dbReference type="RefSeq" id="WP_214621723.1">
    <property type="nucleotide sequence ID" value="NZ_JAHGAW010000002.1"/>
</dbReference>
<organism evidence="3 4">
    <name type="scientific">Sphingobium nicotianae</name>
    <dbReference type="NCBI Taxonomy" id="2782607"/>
    <lineage>
        <taxon>Bacteria</taxon>
        <taxon>Pseudomonadati</taxon>
        <taxon>Pseudomonadota</taxon>
        <taxon>Alphaproteobacteria</taxon>
        <taxon>Sphingomonadales</taxon>
        <taxon>Sphingomonadaceae</taxon>
        <taxon>Sphingobium</taxon>
    </lineage>
</organism>
<dbReference type="Gene3D" id="3.40.30.10">
    <property type="entry name" value="Glutaredoxin"/>
    <property type="match status" value="1"/>
</dbReference>
<evidence type="ECO:0000259" key="2">
    <source>
        <dbReference type="Pfam" id="PF13462"/>
    </source>
</evidence>
<dbReference type="Pfam" id="PF13462">
    <property type="entry name" value="Thioredoxin_4"/>
    <property type="match status" value="1"/>
</dbReference>
<dbReference type="Gene3D" id="1.10.40.110">
    <property type="match status" value="1"/>
</dbReference>
<gene>
    <name evidence="3" type="ORF">KK488_03335</name>
</gene>
<feature type="signal peptide" evidence="1">
    <location>
        <begin position="1"/>
        <end position="17"/>
    </location>
</feature>
<keyword evidence="4" id="KW-1185">Reference proteome</keyword>
<protein>
    <submittedName>
        <fullName evidence="3">DsbA family protein</fullName>
    </submittedName>
</protein>
<comment type="caution">
    <text evidence="3">The sequence shown here is derived from an EMBL/GenBank/DDBJ whole genome shotgun (WGS) entry which is preliminary data.</text>
</comment>
<dbReference type="AlphaFoldDB" id="A0A9X1D9Q6"/>
<evidence type="ECO:0000313" key="4">
    <source>
        <dbReference type="Proteomes" id="UP001138757"/>
    </source>
</evidence>
<dbReference type="EMBL" id="JAHGAW010000002">
    <property type="protein sequence ID" value="MBT2185972.1"/>
    <property type="molecule type" value="Genomic_DNA"/>
</dbReference>
<dbReference type="Proteomes" id="UP001138757">
    <property type="component" value="Unassembled WGS sequence"/>
</dbReference>
<proteinExistence type="predicted"/>
<name>A0A9X1D9Q6_9SPHN</name>
<dbReference type="SUPFAM" id="SSF52833">
    <property type="entry name" value="Thioredoxin-like"/>
    <property type="match status" value="1"/>
</dbReference>
<dbReference type="InterPro" id="IPR036249">
    <property type="entry name" value="Thioredoxin-like_sf"/>
</dbReference>